<keyword evidence="4 10" id="KW-0812">Transmembrane</keyword>
<accession>A0ABU8SH61</accession>
<dbReference type="Proteomes" id="UP001377804">
    <property type="component" value="Unassembled WGS sequence"/>
</dbReference>
<dbReference type="InterPro" id="IPR016169">
    <property type="entry name" value="FAD-bd_PCMH_sub2"/>
</dbReference>
<dbReference type="RefSeq" id="WP_339970167.1">
    <property type="nucleotide sequence ID" value="NZ_JAWMWG010000001.1"/>
</dbReference>
<feature type="domain" description="CNNM transmembrane" evidence="13">
    <location>
        <begin position="7"/>
        <end position="205"/>
    </location>
</feature>
<protein>
    <submittedName>
        <fullName evidence="14">Hemolysin family protein</fullName>
    </submittedName>
</protein>
<evidence type="ECO:0000256" key="2">
    <source>
        <dbReference type="ARBA" id="ARBA00006337"/>
    </source>
</evidence>
<keyword evidence="5" id="KW-0677">Repeat</keyword>
<comment type="subcellular location">
    <subcellularLocation>
        <location evidence="1">Cell membrane</location>
        <topology evidence="1">Multi-pass membrane protein</topology>
    </subcellularLocation>
</comment>
<evidence type="ECO:0000256" key="6">
    <source>
        <dbReference type="ARBA" id="ARBA00022989"/>
    </source>
</evidence>
<comment type="similarity">
    <text evidence="2">Belongs to the UPF0053 family.</text>
</comment>
<feature type="transmembrane region" description="Helical" evidence="11">
    <location>
        <begin position="67"/>
        <end position="87"/>
    </location>
</feature>
<dbReference type="EMBL" id="JAWMWG010000001">
    <property type="protein sequence ID" value="MEJ6348717.1"/>
    <property type="molecule type" value="Genomic_DNA"/>
</dbReference>
<dbReference type="PANTHER" id="PTHR43099">
    <property type="entry name" value="UPF0053 PROTEIN YRKA"/>
    <property type="match status" value="1"/>
</dbReference>
<evidence type="ECO:0000256" key="7">
    <source>
        <dbReference type="ARBA" id="ARBA00023122"/>
    </source>
</evidence>
<dbReference type="SMART" id="SM01091">
    <property type="entry name" value="CorC_HlyC"/>
    <property type="match status" value="1"/>
</dbReference>
<comment type="caution">
    <text evidence="14">The sequence shown here is derived from an EMBL/GenBank/DDBJ whole genome shotgun (WGS) entry which is preliminary data.</text>
</comment>
<keyword evidence="7 9" id="KW-0129">CBS domain</keyword>
<dbReference type="CDD" id="cd04590">
    <property type="entry name" value="CBS_pair_CorC_HlyC_assoc"/>
    <property type="match status" value="1"/>
</dbReference>
<name>A0ABU8SH61_9LACO</name>
<dbReference type="SUPFAM" id="SSF54631">
    <property type="entry name" value="CBS-domain pair"/>
    <property type="match status" value="1"/>
</dbReference>
<evidence type="ECO:0000259" key="13">
    <source>
        <dbReference type="PROSITE" id="PS51846"/>
    </source>
</evidence>
<evidence type="ECO:0000259" key="12">
    <source>
        <dbReference type="PROSITE" id="PS51371"/>
    </source>
</evidence>
<evidence type="ECO:0000256" key="8">
    <source>
        <dbReference type="ARBA" id="ARBA00023136"/>
    </source>
</evidence>
<dbReference type="Gene3D" id="3.10.580.10">
    <property type="entry name" value="CBS-domain"/>
    <property type="match status" value="1"/>
</dbReference>
<feature type="transmembrane region" description="Helical" evidence="11">
    <location>
        <begin position="139"/>
        <end position="161"/>
    </location>
</feature>
<gene>
    <name evidence="14" type="ORF">R4Y45_05710</name>
</gene>
<dbReference type="Pfam" id="PF00571">
    <property type="entry name" value="CBS"/>
    <property type="match status" value="2"/>
</dbReference>
<dbReference type="Pfam" id="PF03471">
    <property type="entry name" value="CorC_HlyC"/>
    <property type="match status" value="1"/>
</dbReference>
<evidence type="ECO:0000256" key="5">
    <source>
        <dbReference type="ARBA" id="ARBA00022737"/>
    </source>
</evidence>
<dbReference type="InterPro" id="IPR036318">
    <property type="entry name" value="FAD-bd_PCMH-like_sf"/>
</dbReference>
<evidence type="ECO:0000313" key="15">
    <source>
        <dbReference type="Proteomes" id="UP001377804"/>
    </source>
</evidence>
<feature type="domain" description="CBS" evidence="12">
    <location>
        <begin position="290"/>
        <end position="347"/>
    </location>
</feature>
<evidence type="ECO:0000256" key="3">
    <source>
        <dbReference type="ARBA" id="ARBA00022475"/>
    </source>
</evidence>
<evidence type="ECO:0000313" key="14">
    <source>
        <dbReference type="EMBL" id="MEJ6348717.1"/>
    </source>
</evidence>
<dbReference type="InterPro" id="IPR046342">
    <property type="entry name" value="CBS_dom_sf"/>
</dbReference>
<proteinExistence type="inferred from homology"/>
<feature type="transmembrane region" description="Helical" evidence="11">
    <location>
        <begin position="107"/>
        <end position="127"/>
    </location>
</feature>
<dbReference type="Gene3D" id="3.30.465.10">
    <property type="match status" value="1"/>
</dbReference>
<sequence length="452" mass="50177">MSGDPGSFSSLLIQLALIVVLTIINAFFAAAEMAIVSVNRNKIETEAEEGSRSAKKILAVMNESTDYLATIQVAITFAGFFSSATAADSLVQYIEPLFGGLSWGNNISVILITIIISYVSLVFGELFPKQIAIARPEAVCKATIGFVKVFGVVLKPFVWLISASTGLLMKVVPIDFTQKDERMSRDEMQTLIENSRKNGVIGLDEYHMLEGIISFNDKMAREVMVPRTDSFMIDIDDGTEANLDAIMKQPFSRIPVYRDDKDKIIGVIHIKTILKMAKEVGFDNLKIEDAMTEPMFVPETITIDELLLEMQKTQMQMAILLDEYGGVVGLATIEDLLEEIVGDIDDETDRQETLFTKMSDTQYVLAGKMPIYDFNEQFDTDIEANDVDTIAGYVITELGMIPSNGEHHKVTLDNGMKLTTGKVKGSRLENLTLDIPKELLEKDESTNKEDND</sequence>
<evidence type="ECO:0000256" key="10">
    <source>
        <dbReference type="PROSITE-ProRule" id="PRU01193"/>
    </source>
</evidence>
<dbReference type="PROSITE" id="PS51371">
    <property type="entry name" value="CBS"/>
    <property type="match status" value="2"/>
</dbReference>
<evidence type="ECO:0000256" key="9">
    <source>
        <dbReference type="PROSITE-ProRule" id="PRU00703"/>
    </source>
</evidence>
<evidence type="ECO:0000256" key="11">
    <source>
        <dbReference type="SAM" id="Phobius"/>
    </source>
</evidence>
<keyword evidence="6 10" id="KW-1133">Transmembrane helix</keyword>
<dbReference type="InterPro" id="IPR051676">
    <property type="entry name" value="UPF0053_domain"/>
</dbReference>
<evidence type="ECO:0000256" key="1">
    <source>
        <dbReference type="ARBA" id="ARBA00004651"/>
    </source>
</evidence>
<dbReference type="InterPro" id="IPR005170">
    <property type="entry name" value="Transptr-assoc_dom"/>
</dbReference>
<keyword evidence="15" id="KW-1185">Reference proteome</keyword>
<dbReference type="InterPro" id="IPR044751">
    <property type="entry name" value="Ion_transp-like_CBS"/>
</dbReference>
<dbReference type="PROSITE" id="PS51846">
    <property type="entry name" value="CNNM"/>
    <property type="match status" value="1"/>
</dbReference>
<dbReference type="PANTHER" id="PTHR43099:SF2">
    <property type="entry name" value="UPF0053 PROTEIN YRKA"/>
    <property type="match status" value="1"/>
</dbReference>
<dbReference type="InterPro" id="IPR002550">
    <property type="entry name" value="CNNM"/>
</dbReference>
<feature type="transmembrane region" description="Helical" evidence="11">
    <location>
        <begin position="12"/>
        <end position="35"/>
    </location>
</feature>
<dbReference type="Pfam" id="PF01595">
    <property type="entry name" value="CNNM"/>
    <property type="match status" value="1"/>
</dbReference>
<keyword evidence="3" id="KW-1003">Cell membrane</keyword>
<evidence type="ECO:0000256" key="4">
    <source>
        <dbReference type="ARBA" id="ARBA00022692"/>
    </source>
</evidence>
<dbReference type="SUPFAM" id="SSF56176">
    <property type="entry name" value="FAD-binding/transporter-associated domain-like"/>
    <property type="match status" value="1"/>
</dbReference>
<reference evidence="14 15" key="1">
    <citation type="submission" date="2023-10" db="EMBL/GenBank/DDBJ databases">
        <title>Holzapfeliella saturejae sp. nov. isolated from Satureja montana flowers.</title>
        <authorList>
            <person name="Alcantara C."/>
            <person name="Zuniga M."/>
            <person name="Landete J.M."/>
            <person name="Monedero V."/>
        </authorList>
    </citation>
    <scope>NUCLEOTIDE SEQUENCE [LARGE SCALE GENOMIC DNA]</scope>
    <source>
        <strain evidence="14 15">He02</strain>
    </source>
</reference>
<feature type="domain" description="CBS" evidence="12">
    <location>
        <begin position="224"/>
        <end position="287"/>
    </location>
</feature>
<organism evidence="14 15">
    <name type="scientific">Holzapfeliella saturejae</name>
    <dbReference type="NCBI Taxonomy" id="3082953"/>
    <lineage>
        <taxon>Bacteria</taxon>
        <taxon>Bacillati</taxon>
        <taxon>Bacillota</taxon>
        <taxon>Bacilli</taxon>
        <taxon>Lactobacillales</taxon>
        <taxon>Lactobacillaceae</taxon>
        <taxon>Holzapfeliella</taxon>
    </lineage>
</organism>
<dbReference type="InterPro" id="IPR000644">
    <property type="entry name" value="CBS_dom"/>
</dbReference>
<keyword evidence="8 10" id="KW-0472">Membrane</keyword>